<feature type="region of interest" description="Disordered" evidence="1">
    <location>
        <begin position="242"/>
        <end position="269"/>
    </location>
</feature>
<feature type="region of interest" description="Disordered" evidence="1">
    <location>
        <begin position="325"/>
        <end position="352"/>
    </location>
</feature>
<organism evidence="2 3">
    <name type="scientific">Tremella mesenterica</name>
    <name type="common">Jelly fungus</name>
    <dbReference type="NCBI Taxonomy" id="5217"/>
    <lineage>
        <taxon>Eukaryota</taxon>
        <taxon>Fungi</taxon>
        <taxon>Dikarya</taxon>
        <taxon>Basidiomycota</taxon>
        <taxon>Agaricomycotina</taxon>
        <taxon>Tremellomycetes</taxon>
        <taxon>Tremellales</taxon>
        <taxon>Tremellaceae</taxon>
        <taxon>Tremella</taxon>
    </lineage>
</organism>
<accession>A0A4V1M3Q7</accession>
<feature type="compositionally biased region" description="Polar residues" evidence="1">
    <location>
        <begin position="331"/>
        <end position="349"/>
    </location>
</feature>
<feature type="compositionally biased region" description="Acidic residues" evidence="1">
    <location>
        <begin position="439"/>
        <end position="468"/>
    </location>
</feature>
<evidence type="ECO:0000256" key="1">
    <source>
        <dbReference type="SAM" id="MobiDB-lite"/>
    </source>
</evidence>
<dbReference type="Proteomes" id="UP000289152">
    <property type="component" value="Unassembled WGS sequence"/>
</dbReference>
<proteinExistence type="predicted"/>
<name>A0A4V1M3Q7_TREME</name>
<feature type="region of interest" description="Disordered" evidence="1">
    <location>
        <begin position="438"/>
        <end position="488"/>
    </location>
</feature>
<evidence type="ECO:0000313" key="3">
    <source>
        <dbReference type="Proteomes" id="UP000289152"/>
    </source>
</evidence>
<dbReference type="EMBL" id="SDIL01000062">
    <property type="protein sequence ID" value="RXK37707.1"/>
    <property type="molecule type" value="Genomic_DNA"/>
</dbReference>
<dbReference type="InParanoid" id="A0A4V1M3Q7"/>
<dbReference type="OrthoDB" id="2573545at2759"/>
<feature type="compositionally biased region" description="Polar residues" evidence="1">
    <location>
        <begin position="94"/>
        <end position="103"/>
    </location>
</feature>
<feature type="compositionally biased region" description="Basic and acidic residues" evidence="1">
    <location>
        <begin position="469"/>
        <end position="488"/>
    </location>
</feature>
<gene>
    <name evidence="2" type="ORF">M231_05040</name>
</gene>
<sequence>MAQSLFIPSPMGMTGIPASPDPTPLRLLAFSVAEAALQSDPNSPSFNTTRVSHHQNQNHVQWSMQPQQNAKNSKMKLWNVAERARERHDKVSPLKTQTEQPPSDYTFVLPPNSPLAASISTEQPFAQLSLNPIKSYTSQTRSAEPSPIKSTFARLDQSRPPPVFIPRLSAREFSAEAQRNATSVKHSRTKSDIGLPSATIITEPSSPSERLRAQAQVVTPKVPLPGTGRRLPSLAQIHARVSEESLRRNSQPGNVPKPRGFAVRSDSDESLEILQTPVEEKRNPMLSISIVSSDSRPSTPPSPSKEPRLAPFLRDRTFSRLANVRPPLSIQGRTSPKPTLTVTPPSTENRPPPLTLFTNKFAHPSPTRATLNMSPTEMRFPANLTVSTPPPRNVSSPSLGSPVSPTGSTKSFRSSSTASPTLSIPRITCTPAKTIIIEDGVERESDEESEDEEVVVFDGEKEAEEEREERERRARAMKDRLSLRRRSD</sequence>
<feature type="region of interest" description="Disordered" evidence="1">
    <location>
        <begin position="84"/>
        <end position="106"/>
    </location>
</feature>
<protein>
    <submittedName>
        <fullName evidence="2">Uncharacterized protein</fullName>
    </submittedName>
</protein>
<feature type="region of interest" description="Disordered" evidence="1">
    <location>
        <begin position="290"/>
        <end position="310"/>
    </location>
</feature>
<dbReference type="AlphaFoldDB" id="A0A4V1M3Q7"/>
<dbReference type="VEuPathDB" id="FungiDB:TREMEDRAFT_73076"/>
<feature type="compositionally biased region" description="Low complexity" evidence="1">
    <location>
        <begin position="394"/>
        <end position="424"/>
    </location>
</feature>
<reference evidence="2 3" key="1">
    <citation type="submission" date="2016-06" db="EMBL/GenBank/DDBJ databases">
        <title>Evolution of pathogenesis and genome organization in the Tremellales.</title>
        <authorList>
            <person name="Cuomo C."/>
            <person name="Litvintseva A."/>
            <person name="Heitman J."/>
            <person name="Chen Y."/>
            <person name="Sun S."/>
            <person name="Springer D."/>
            <person name="Dromer F."/>
            <person name="Young S."/>
            <person name="Zeng Q."/>
            <person name="Chapman S."/>
            <person name="Gujja S."/>
            <person name="Saif S."/>
            <person name="Birren B."/>
        </authorList>
    </citation>
    <scope>NUCLEOTIDE SEQUENCE [LARGE SCALE GENOMIC DNA]</scope>
    <source>
        <strain evidence="2 3">ATCC 28783</strain>
    </source>
</reference>
<feature type="region of interest" description="Disordered" evidence="1">
    <location>
        <begin position="383"/>
        <end position="424"/>
    </location>
</feature>
<comment type="caution">
    <text evidence="2">The sequence shown here is derived from an EMBL/GenBank/DDBJ whole genome shotgun (WGS) entry which is preliminary data.</text>
</comment>
<evidence type="ECO:0000313" key="2">
    <source>
        <dbReference type="EMBL" id="RXK37707.1"/>
    </source>
</evidence>
<keyword evidence="3" id="KW-1185">Reference proteome</keyword>